<sequence length="136" mass="15556">MKSAHVHKLDWEVLDLKIQNWLDAVKIAMKTLFNGERILCDHVFASSDSIRESCYTEITKEGASILFGFPENVAKNNLTEFETLLNKQPSKTAIHKSDATPNTPLSIKHHRIFLLSSFPRSNPNFSIHLRKCNHLQ</sequence>
<dbReference type="Proteomes" id="UP001056120">
    <property type="component" value="Linkage Group LG23"/>
</dbReference>
<organism evidence="1 2">
    <name type="scientific">Smallanthus sonchifolius</name>
    <dbReference type="NCBI Taxonomy" id="185202"/>
    <lineage>
        <taxon>Eukaryota</taxon>
        <taxon>Viridiplantae</taxon>
        <taxon>Streptophyta</taxon>
        <taxon>Embryophyta</taxon>
        <taxon>Tracheophyta</taxon>
        <taxon>Spermatophyta</taxon>
        <taxon>Magnoliopsida</taxon>
        <taxon>eudicotyledons</taxon>
        <taxon>Gunneridae</taxon>
        <taxon>Pentapetalae</taxon>
        <taxon>asterids</taxon>
        <taxon>campanulids</taxon>
        <taxon>Asterales</taxon>
        <taxon>Asteraceae</taxon>
        <taxon>Asteroideae</taxon>
        <taxon>Heliantheae alliance</taxon>
        <taxon>Millerieae</taxon>
        <taxon>Smallanthus</taxon>
    </lineage>
</organism>
<evidence type="ECO:0000313" key="1">
    <source>
        <dbReference type="EMBL" id="KAI3717799.1"/>
    </source>
</evidence>
<dbReference type="EMBL" id="CM042040">
    <property type="protein sequence ID" value="KAI3717799.1"/>
    <property type="molecule type" value="Genomic_DNA"/>
</dbReference>
<name>A0ACB9B602_9ASTR</name>
<proteinExistence type="predicted"/>
<protein>
    <submittedName>
        <fullName evidence="1">Uncharacterized protein</fullName>
    </submittedName>
</protein>
<gene>
    <name evidence="1" type="ORF">L1987_69636</name>
</gene>
<evidence type="ECO:0000313" key="2">
    <source>
        <dbReference type="Proteomes" id="UP001056120"/>
    </source>
</evidence>
<accession>A0ACB9B602</accession>
<reference evidence="1 2" key="2">
    <citation type="journal article" date="2022" name="Mol. Ecol. Resour.">
        <title>The genomes of chicory, endive, great burdock and yacon provide insights into Asteraceae paleo-polyploidization history and plant inulin production.</title>
        <authorList>
            <person name="Fan W."/>
            <person name="Wang S."/>
            <person name="Wang H."/>
            <person name="Wang A."/>
            <person name="Jiang F."/>
            <person name="Liu H."/>
            <person name="Zhao H."/>
            <person name="Xu D."/>
            <person name="Zhang Y."/>
        </authorList>
    </citation>
    <scope>NUCLEOTIDE SEQUENCE [LARGE SCALE GENOMIC DNA]</scope>
    <source>
        <strain evidence="2">cv. Yunnan</strain>
        <tissue evidence="1">Leaves</tissue>
    </source>
</reference>
<keyword evidence="2" id="KW-1185">Reference proteome</keyword>
<reference evidence="2" key="1">
    <citation type="journal article" date="2022" name="Mol. Ecol. Resour.">
        <title>The genomes of chicory, endive, great burdock and yacon provide insights into Asteraceae palaeo-polyploidization history and plant inulin production.</title>
        <authorList>
            <person name="Fan W."/>
            <person name="Wang S."/>
            <person name="Wang H."/>
            <person name="Wang A."/>
            <person name="Jiang F."/>
            <person name="Liu H."/>
            <person name="Zhao H."/>
            <person name="Xu D."/>
            <person name="Zhang Y."/>
        </authorList>
    </citation>
    <scope>NUCLEOTIDE SEQUENCE [LARGE SCALE GENOMIC DNA]</scope>
    <source>
        <strain evidence="2">cv. Yunnan</strain>
    </source>
</reference>
<comment type="caution">
    <text evidence="1">The sequence shown here is derived from an EMBL/GenBank/DDBJ whole genome shotgun (WGS) entry which is preliminary data.</text>
</comment>